<evidence type="ECO:0000256" key="1">
    <source>
        <dbReference type="ARBA" id="ARBA00006442"/>
    </source>
</evidence>
<evidence type="ECO:0000256" key="4">
    <source>
        <dbReference type="ARBA" id="ARBA00023002"/>
    </source>
</evidence>
<feature type="transmembrane region" description="Helical" evidence="5">
    <location>
        <begin position="114"/>
        <end position="133"/>
    </location>
</feature>
<proteinExistence type="inferred from homology"/>
<dbReference type="Pfam" id="PF07992">
    <property type="entry name" value="Pyr_redox_2"/>
    <property type="match status" value="1"/>
</dbReference>
<dbReference type="OrthoDB" id="3357408at2759"/>
<feature type="transmembrane region" description="Helical" evidence="5">
    <location>
        <begin position="229"/>
        <end position="252"/>
    </location>
</feature>
<dbReference type="GeneID" id="19302125"/>
<dbReference type="RefSeq" id="XP_007867664.1">
    <property type="nucleotide sequence ID" value="XM_007869473.1"/>
</dbReference>
<dbReference type="PRINTS" id="PR00368">
    <property type="entry name" value="FADPNR"/>
</dbReference>
<dbReference type="AlphaFoldDB" id="S7RNN0"/>
<evidence type="ECO:0000256" key="2">
    <source>
        <dbReference type="ARBA" id="ARBA00022630"/>
    </source>
</evidence>
<evidence type="ECO:0000256" key="3">
    <source>
        <dbReference type="ARBA" id="ARBA00022827"/>
    </source>
</evidence>
<dbReference type="Proteomes" id="UP000030669">
    <property type="component" value="Unassembled WGS sequence"/>
</dbReference>
<comment type="similarity">
    <text evidence="1">Belongs to the FAD-dependent oxidoreductase family.</text>
</comment>
<dbReference type="PANTHER" id="PTHR43735:SF3">
    <property type="entry name" value="FERROPTOSIS SUPPRESSOR PROTEIN 1"/>
    <property type="match status" value="1"/>
</dbReference>
<dbReference type="Gene3D" id="3.50.50.100">
    <property type="match status" value="1"/>
</dbReference>
<dbReference type="SUPFAM" id="SSF51905">
    <property type="entry name" value="FAD/NAD(P)-binding domain"/>
    <property type="match status" value="1"/>
</dbReference>
<keyword evidence="3" id="KW-0274">FAD</keyword>
<gene>
    <name evidence="7" type="ORF">GLOTRDRAFT_130568</name>
</gene>
<evidence type="ECO:0000256" key="5">
    <source>
        <dbReference type="SAM" id="Phobius"/>
    </source>
</evidence>
<feature type="transmembrane region" description="Helical" evidence="5">
    <location>
        <begin position="258"/>
        <end position="277"/>
    </location>
</feature>
<dbReference type="PRINTS" id="PR00469">
    <property type="entry name" value="PNDRDTASEII"/>
</dbReference>
<keyword evidence="4" id="KW-0560">Oxidoreductase</keyword>
<accession>S7RNN0</accession>
<name>S7RNN0_GLOTA</name>
<reference evidence="7 8" key="1">
    <citation type="journal article" date="2012" name="Science">
        <title>The Paleozoic origin of enzymatic lignin decomposition reconstructed from 31 fungal genomes.</title>
        <authorList>
            <person name="Floudas D."/>
            <person name="Binder M."/>
            <person name="Riley R."/>
            <person name="Barry K."/>
            <person name="Blanchette R.A."/>
            <person name="Henrissat B."/>
            <person name="Martinez A.T."/>
            <person name="Otillar R."/>
            <person name="Spatafora J.W."/>
            <person name="Yadav J.S."/>
            <person name="Aerts A."/>
            <person name="Benoit I."/>
            <person name="Boyd A."/>
            <person name="Carlson A."/>
            <person name="Copeland A."/>
            <person name="Coutinho P.M."/>
            <person name="de Vries R.P."/>
            <person name="Ferreira P."/>
            <person name="Findley K."/>
            <person name="Foster B."/>
            <person name="Gaskell J."/>
            <person name="Glotzer D."/>
            <person name="Gorecki P."/>
            <person name="Heitman J."/>
            <person name="Hesse C."/>
            <person name="Hori C."/>
            <person name="Igarashi K."/>
            <person name="Jurgens J.A."/>
            <person name="Kallen N."/>
            <person name="Kersten P."/>
            <person name="Kohler A."/>
            <person name="Kuees U."/>
            <person name="Kumar T.K.A."/>
            <person name="Kuo A."/>
            <person name="LaButti K."/>
            <person name="Larrondo L.F."/>
            <person name="Lindquist E."/>
            <person name="Ling A."/>
            <person name="Lombard V."/>
            <person name="Lucas S."/>
            <person name="Lundell T."/>
            <person name="Martin R."/>
            <person name="McLaughlin D.J."/>
            <person name="Morgenstern I."/>
            <person name="Morin E."/>
            <person name="Murat C."/>
            <person name="Nagy L.G."/>
            <person name="Nolan M."/>
            <person name="Ohm R.A."/>
            <person name="Patyshakuliyeva A."/>
            <person name="Rokas A."/>
            <person name="Ruiz-Duenas F.J."/>
            <person name="Sabat G."/>
            <person name="Salamov A."/>
            <person name="Samejima M."/>
            <person name="Schmutz J."/>
            <person name="Slot J.C."/>
            <person name="St John F."/>
            <person name="Stenlid J."/>
            <person name="Sun H."/>
            <person name="Sun S."/>
            <person name="Syed K."/>
            <person name="Tsang A."/>
            <person name="Wiebenga A."/>
            <person name="Young D."/>
            <person name="Pisabarro A."/>
            <person name="Eastwood D.C."/>
            <person name="Martin F."/>
            <person name="Cullen D."/>
            <person name="Grigoriev I.V."/>
            <person name="Hibbett D.S."/>
        </authorList>
    </citation>
    <scope>NUCLEOTIDE SEQUENCE [LARGE SCALE GENOMIC DNA]</scope>
    <source>
        <strain evidence="7 8">ATCC 11539</strain>
    </source>
</reference>
<keyword evidence="5" id="KW-0472">Membrane</keyword>
<keyword evidence="5" id="KW-1133">Transmembrane helix</keyword>
<evidence type="ECO:0000313" key="8">
    <source>
        <dbReference type="Proteomes" id="UP000030669"/>
    </source>
</evidence>
<dbReference type="GO" id="GO:0005737">
    <property type="term" value="C:cytoplasm"/>
    <property type="evidence" value="ECO:0007669"/>
    <property type="project" value="TreeGrafter"/>
</dbReference>
<feature type="transmembrane region" description="Helical" evidence="5">
    <location>
        <begin position="62"/>
        <end position="83"/>
    </location>
</feature>
<feature type="transmembrane region" description="Helical" evidence="5">
    <location>
        <begin position="188"/>
        <end position="209"/>
    </location>
</feature>
<organism evidence="7 8">
    <name type="scientific">Gloeophyllum trabeum (strain ATCC 11539 / FP-39264 / Madison 617)</name>
    <name type="common">Brown rot fungus</name>
    <dbReference type="NCBI Taxonomy" id="670483"/>
    <lineage>
        <taxon>Eukaryota</taxon>
        <taxon>Fungi</taxon>
        <taxon>Dikarya</taxon>
        <taxon>Basidiomycota</taxon>
        <taxon>Agaricomycotina</taxon>
        <taxon>Agaricomycetes</taxon>
        <taxon>Gloeophyllales</taxon>
        <taxon>Gloeophyllaceae</taxon>
        <taxon>Gloeophyllum</taxon>
    </lineage>
</organism>
<evidence type="ECO:0000313" key="7">
    <source>
        <dbReference type="EMBL" id="EPQ54379.1"/>
    </source>
</evidence>
<dbReference type="PANTHER" id="PTHR43735">
    <property type="entry name" value="APOPTOSIS-INDUCING FACTOR 1"/>
    <property type="match status" value="1"/>
</dbReference>
<dbReference type="KEGG" id="gtr:GLOTRDRAFT_130568"/>
<keyword evidence="2" id="KW-0285">Flavoprotein</keyword>
<keyword evidence="5" id="KW-0812">Transmembrane</keyword>
<dbReference type="GO" id="GO:0004174">
    <property type="term" value="F:electron-transferring-flavoprotein dehydrogenase activity"/>
    <property type="evidence" value="ECO:0007669"/>
    <property type="project" value="TreeGrafter"/>
</dbReference>
<feature type="transmembrane region" description="Helical" evidence="5">
    <location>
        <begin position="145"/>
        <end position="168"/>
    </location>
</feature>
<dbReference type="InterPro" id="IPR036188">
    <property type="entry name" value="FAD/NAD-bd_sf"/>
</dbReference>
<feature type="domain" description="FAD/NAD(P)-binding" evidence="6">
    <location>
        <begin position="292"/>
        <end position="616"/>
    </location>
</feature>
<dbReference type="InterPro" id="IPR023753">
    <property type="entry name" value="FAD/NAD-binding_dom"/>
</dbReference>
<dbReference type="HOGENOM" id="CLU_397969_0_0_1"/>
<protein>
    <recommendedName>
        <fullName evidence="6">FAD/NAD(P)-binding domain-containing protein</fullName>
    </recommendedName>
</protein>
<sequence>MSQIPGAAAAAAAAQAWLVEKGELIALFGESIFYGAHVITCGLCLRELLLSRDMKWKFPGSIHWTMLSGALFLIFLSTFHLALGLRYNLNAIKVYLGIPGANLAFFDLAYWETIMQSVIYVTETILADALLIYRAHIVWDKSWRIVVLPLLLWFATTAIGCTTLWMVASTQHVVPSEAQRRLEHWMDGFLSITFTVNILCTSLIVHKIWRVNTQVASSALHPARLTHIVRVVIDSGLIYTACIIALFGSTLANSATQFLFSSVLVQVIGIAFNLIIIREAFHYTWPAQPEGTVVVVGLGIAGVKAFNYLRGALPSGWHLVGIERNEYAFFPIPALRATVEAGYEKHCFAELDHLPVVGSSSGKCEASILPKTAVVQLNTQSVILERSKPQSEATTEVAFDYCIIATGASYQYPCRTSDPSLRASLSQFAQFQDALSKSSSVLVIGGGLAGIEFAGDVASHFQDKRVVLIVSRTPETMFEEGVPVSLAKKTLESLRTIGVEVRLSERVVGARDMVTGPCKKCSVPLQSGQSIEGIDFIFVAIGNQANSSLMQDLAPGSISATNGLVHVTPTLQLSHTPSPEKSVLPLSDSSDVSSRIFVVGDVSDEQKSARSAFRQGLYAAQSIVNLVYGRPVKPYNPASAPVYLFSIGSHYGGGAIGRWVWNSRIASMLYEYGLPAWCKGFRQEYNSPLVQV</sequence>
<dbReference type="STRING" id="670483.S7RNN0"/>
<dbReference type="GO" id="GO:0050660">
    <property type="term" value="F:flavin adenine dinucleotide binding"/>
    <property type="evidence" value="ECO:0007669"/>
    <property type="project" value="TreeGrafter"/>
</dbReference>
<dbReference type="eggNOG" id="KOG1336">
    <property type="taxonomic scope" value="Eukaryota"/>
</dbReference>
<dbReference type="EMBL" id="KB469304">
    <property type="protein sequence ID" value="EPQ54379.1"/>
    <property type="molecule type" value="Genomic_DNA"/>
</dbReference>
<keyword evidence="8" id="KW-1185">Reference proteome</keyword>
<evidence type="ECO:0000259" key="6">
    <source>
        <dbReference type="Pfam" id="PF07992"/>
    </source>
</evidence>